<dbReference type="Proteomes" id="UP001139648">
    <property type="component" value="Unassembled WGS sequence"/>
</dbReference>
<feature type="compositionally biased region" description="Low complexity" evidence="1">
    <location>
        <begin position="87"/>
        <end position="138"/>
    </location>
</feature>
<proteinExistence type="predicted"/>
<reference evidence="2" key="1">
    <citation type="submission" date="2022-06" db="EMBL/GenBank/DDBJ databases">
        <title>Sequencing the genomes of 1000 actinobacteria strains.</title>
        <authorList>
            <person name="Klenk H.-P."/>
        </authorList>
    </citation>
    <scope>NUCLEOTIDE SEQUENCE</scope>
    <source>
        <strain evidence="2">DSM 46694</strain>
    </source>
</reference>
<dbReference type="AlphaFoldDB" id="A0A9X2GY50"/>
<protein>
    <submittedName>
        <fullName evidence="2">Uncharacterized protein</fullName>
    </submittedName>
</protein>
<evidence type="ECO:0000313" key="2">
    <source>
        <dbReference type="EMBL" id="MCP2365809.1"/>
    </source>
</evidence>
<dbReference type="EMBL" id="JAMZEB010000004">
    <property type="protein sequence ID" value="MCP2365809.1"/>
    <property type="molecule type" value="Genomic_DNA"/>
</dbReference>
<gene>
    <name evidence="2" type="ORF">HD597_012913</name>
</gene>
<evidence type="ECO:0000256" key="1">
    <source>
        <dbReference type="SAM" id="MobiDB-lite"/>
    </source>
</evidence>
<organism evidence="2 3">
    <name type="scientific">Nonomuraea thailandensis</name>
    <dbReference type="NCBI Taxonomy" id="1188745"/>
    <lineage>
        <taxon>Bacteria</taxon>
        <taxon>Bacillati</taxon>
        <taxon>Actinomycetota</taxon>
        <taxon>Actinomycetes</taxon>
        <taxon>Streptosporangiales</taxon>
        <taxon>Streptosporangiaceae</taxon>
        <taxon>Nonomuraea</taxon>
    </lineage>
</organism>
<feature type="region of interest" description="Disordered" evidence="1">
    <location>
        <begin position="78"/>
        <end position="157"/>
    </location>
</feature>
<name>A0A9X2GY50_9ACTN</name>
<comment type="caution">
    <text evidence="2">The sequence shown here is derived from an EMBL/GenBank/DDBJ whole genome shotgun (WGS) entry which is preliminary data.</text>
</comment>
<dbReference type="RefSeq" id="WP_253760359.1">
    <property type="nucleotide sequence ID" value="NZ_BAABKA010000019.1"/>
</dbReference>
<feature type="compositionally biased region" description="Basic and acidic residues" evidence="1">
    <location>
        <begin position="148"/>
        <end position="157"/>
    </location>
</feature>
<evidence type="ECO:0000313" key="3">
    <source>
        <dbReference type="Proteomes" id="UP001139648"/>
    </source>
</evidence>
<sequence length="211" mass="22301">MTLSPPTAPAETGTLGEADAFQALLQRLAQADAAELIDLARTCPATGMRPAARQLSAAIERLRTRLVKVVATELATEHRRVRTEQDTTGPAPGTAGITAETPTNADTTSVAASVGVDAAAEAEPQVEPAPEAAPPSAARPRKPRARRPPADPPERKAPHVDAALKVEENALLVCRPVPPTPEEAAAVRRLCERFAHDQQDWKDLTQMLGVA</sequence>
<accession>A0A9X2GY50</accession>
<keyword evidence="3" id="KW-1185">Reference proteome</keyword>